<dbReference type="PANTHER" id="PTHR36970:SF1">
    <property type="entry name" value="BESTROPHIN HOMOLOG"/>
    <property type="match status" value="1"/>
</dbReference>
<accession>A0A9N8E048</accession>
<feature type="transmembrane region" description="Helical" evidence="2">
    <location>
        <begin position="174"/>
        <end position="190"/>
    </location>
</feature>
<feature type="region of interest" description="Disordered" evidence="1">
    <location>
        <begin position="1"/>
        <end position="96"/>
    </location>
</feature>
<evidence type="ECO:0000313" key="3">
    <source>
        <dbReference type="EMBL" id="CAB9512076.1"/>
    </source>
</evidence>
<dbReference type="EMBL" id="CAICTM010000516">
    <property type="protein sequence ID" value="CAB9512076.1"/>
    <property type="molecule type" value="Genomic_DNA"/>
</dbReference>
<keyword evidence="2" id="KW-0472">Membrane</keyword>
<evidence type="ECO:0000256" key="2">
    <source>
        <dbReference type="SAM" id="Phobius"/>
    </source>
</evidence>
<sequence>MGNTESNTDPPPGAAFPSSPNYEVRIDDDTPIYINHEQKNVDSQNPNTAAAAEKGQEVVATPDTPPQQRDNNDPTPHMTDASAATAAGRGSEAIDESEAFGANQQQHMRFGKSALKHGISDLPESCRGTSDQGRFEDEEKKVRMEAAHNVAWLTAVNGYSALMVFIVHLISMESMLAILFSVGFTVFTYYRTDDNPSFDGSTLDWVLLSFAVITPLSASISMSFGRREAALKHIASIRATMIHLYAAHASWDWKKIGKEDSTGRKASTTMTSWLDHADAALVEILGICHVLGRFLTLPNATRARHRITTQGRKEAHQTLALSSKLYGCLLVRLGRLTDLCEILKSEGLPPNEATRIRQWERMVLENCDGLRMIKVYRTPQALRSFARLFTVLLPPFYAPFYAEIARSLGSLGMGIAFSVLTSLALTALFETISQMEDPFLRYTSLDGVDVDSELSSSFVVQCLTMRSHFFRDAKPFDERRVTTSTCERLPLRQFDMFSVRKTQKL</sequence>
<comment type="caution">
    <text evidence="3">The sequence shown here is derived from an EMBL/GenBank/DDBJ whole genome shotgun (WGS) entry which is preliminary data.</text>
</comment>
<evidence type="ECO:0000256" key="1">
    <source>
        <dbReference type="SAM" id="MobiDB-lite"/>
    </source>
</evidence>
<feature type="transmembrane region" description="Helical" evidence="2">
    <location>
        <begin position="381"/>
        <end position="402"/>
    </location>
</feature>
<gene>
    <name evidence="3" type="ORF">SEMRO_517_G158650.1</name>
</gene>
<keyword evidence="4" id="KW-1185">Reference proteome</keyword>
<protein>
    <submittedName>
        <fullName evidence="3">Protein Hydra magnipapillata</fullName>
    </submittedName>
</protein>
<name>A0A9N8E048_9STRA</name>
<keyword evidence="2" id="KW-1133">Transmembrane helix</keyword>
<proteinExistence type="predicted"/>
<organism evidence="3 4">
    <name type="scientific">Seminavis robusta</name>
    <dbReference type="NCBI Taxonomy" id="568900"/>
    <lineage>
        <taxon>Eukaryota</taxon>
        <taxon>Sar</taxon>
        <taxon>Stramenopiles</taxon>
        <taxon>Ochrophyta</taxon>
        <taxon>Bacillariophyta</taxon>
        <taxon>Bacillariophyceae</taxon>
        <taxon>Bacillariophycidae</taxon>
        <taxon>Naviculales</taxon>
        <taxon>Naviculaceae</taxon>
        <taxon>Seminavis</taxon>
    </lineage>
</organism>
<dbReference type="Proteomes" id="UP001153069">
    <property type="component" value="Unassembled WGS sequence"/>
</dbReference>
<feature type="transmembrane region" description="Helical" evidence="2">
    <location>
        <begin position="408"/>
        <end position="429"/>
    </location>
</feature>
<dbReference type="PANTHER" id="PTHR36970">
    <property type="entry name" value="UNNAMED PRODUCT"/>
    <property type="match status" value="1"/>
</dbReference>
<reference evidence="3" key="1">
    <citation type="submission" date="2020-06" db="EMBL/GenBank/DDBJ databases">
        <authorList>
            <consortium name="Plant Systems Biology data submission"/>
        </authorList>
    </citation>
    <scope>NUCLEOTIDE SEQUENCE</scope>
    <source>
        <strain evidence="3">D6</strain>
    </source>
</reference>
<dbReference type="OrthoDB" id="536576at2759"/>
<evidence type="ECO:0000313" key="4">
    <source>
        <dbReference type="Proteomes" id="UP001153069"/>
    </source>
</evidence>
<keyword evidence="2" id="KW-0812">Transmembrane</keyword>
<feature type="transmembrane region" description="Helical" evidence="2">
    <location>
        <begin position="205"/>
        <end position="224"/>
    </location>
</feature>
<dbReference type="AlphaFoldDB" id="A0A9N8E048"/>